<gene>
    <name evidence="2" type="ORF">LO55_3453</name>
</gene>
<dbReference type="Gene3D" id="3.30.1310.20">
    <property type="entry name" value="PRTase-like"/>
    <property type="match status" value="1"/>
</dbReference>
<evidence type="ECO:0000259" key="1">
    <source>
        <dbReference type="Pfam" id="PF00156"/>
    </source>
</evidence>
<dbReference type="CDD" id="cd06223">
    <property type="entry name" value="PRTases_typeI"/>
    <property type="match status" value="1"/>
</dbReference>
<dbReference type="InterPro" id="IPR000836">
    <property type="entry name" value="PRTase_dom"/>
</dbReference>
<proteinExistence type="predicted"/>
<comment type="caution">
    <text evidence="2">The sequence shown here is derived from an EMBL/GenBank/DDBJ whole genome shotgun (WGS) entry which is preliminary data.</text>
</comment>
<sequence length="244" mass="26023">MLEVNNFFIMQELEPFIDRADAGTKLATALAQALAHHAGSQDVLVLALPRGGVPVAFPIAQALGAELDLMLVRKLGLPNQPEFAMGAIASGGVQVLQPGVPGLMGVTRAEVDAVIAAEQAELARRERRYRGERPPCRVAGRCVILVDDGIATGSTMLAAVEAARRQQPSRLVVAAPAAAREALDALRGVVDDVVCLVAPPRFRSVGQWYRHFGQTGDEEVQTLLAQAWASTRDAASQPHRKEPT</sequence>
<organism evidence="2 3">
    <name type="scientific">Massilia timonae</name>
    <dbReference type="NCBI Taxonomy" id="47229"/>
    <lineage>
        <taxon>Bacteria</taxon>
        <taxon>Pseudomonadati</taxon>
        <taxon>Pseudomonadota</taxon>
        <taxon>Betaproteobacteria</taxon>
        <taxon>Burkholderiales</taxon>
        <taxon>Oxalobacteraceae</taxon>
        <taxon>Telluria group</taxon>
        <taxon>Massilia</taxon>
    </lineage>
</organism>
<keyword evidence="2" id="KW-0808">Transferase</keyword>
<evidence type="ECO:0000313" key="3">
    <source>
        <dbReference type="Proteomes" id="UP000180246"/>
    </source>
</evidence>
<dbReference type="EMBL" id="JRYB01000001">
    <property type="protein sequence ID" value="OIJ42517.1"/>
    <property type="molecule type" value="Genomic_DNA"/>
</dbReference>
<dbReference type="RefSeq" id="WP_083415387.1">
    <property type="nucleotide sequence ID" value="NZ_JRYB01000001.1"/>
</dbReference>
<dbReference type="InterPro" id="IPR029057">
    <property type="entry name" value="PRTase-like"/>
</dbReference>
<dbReference type="Pfam" id="PF00156">
    <property type="entry name" value="Pribosyltran"/>
    <property type="match status" value="1"/>
</dbReference>
<reference evidence="2 3" key="1">
    <citation type="submission" date="2014-10" db="EMBL/GenBank/DDBJ databases">
        <authorList>
            <person name="Seo M.-J."/>
            <person name="Seok Y.J."/>
            <person name="Cha I.-T."/>
        </authorList>
    </citation>
    <scope>NUCLEOTIDE SEQUENCE [LARGE SCALE GENOMIC DNA]</scope>
    <source>
        <strain evidence="2 3">NEU</strain>
    </source>
</reference>
<dbReference type="AlphaFoldDB" id="A0A1S2NBQ1"/>
<dbReference type="Gene3D" id="3.40.50.2020">
    <property type="match status" value="1"/>
</dbReference>
<protein>
    <submittedName>
        <fullName evidence="2">Phosphoribosyl transferase domain protein</fullName>
    </submittedName>
</protein>
<evidence type="ECO:0000313" key="2">
    <source>
        <dbReference type="EMBL" id="OIJ42517.1"/>
    </source>
</evidence>
<dbReference type="GO" id="GO:0016740">
    <property type="term" value="F:transferase activity"/>
    <property type="evidence" value="ECO:0007669"/>
    <property type="project" value="UniProtKB-KW"/>
</dbReference>
<feature type="domain" description="Phosphoribosyltransferase" evidence="1">
    <location>
        <begin position="25"/>
        <end position="194"/>
    </location>
</feature>
<name>A0A1S2NBQ1_9BURK</name>
<dbReference type="SUPFAM" id="SSF53271">
    <property type="entry name" value="PRTase-like"/>
    <property type="match status" value="1"/>
</dbReference>
<dbReference type="Proteomes" id="UP000180246">
    <property type="component" value="Unassembled WGS sequence"/>
</dbReference>
<accession>A0A1S2NBQ1</accession>